<feature type="chain" id="PRO_5046208102" description="DUF1120 domain-containing protein" evidence="1">
    <location>
        <begin position="23"/>
        <end position="220"/>
    </location>
</feature>
<keyword evidence="1" id="KW-0732">Signal</keyword>
<evidence type="ECO:0000313" key="2">
    <source>
        <dbReference type="EMBL" id="POZ24073.1"/>
    </source>
</evidence>
<comment type="caution">
    <text evidence="2">The sequence shown here is derived from an EMBL/GenBank/DDBJ whole genome shotgun (WGS) entry which is preliminary data.</text>
</comment>
<evidence type="ECO:0008006" key="4">
    <source>
        <dbReference type="Google" id="ProtNLM"/>
    </source>
</evidence>
<evidence type="ECO:0000313" key="3">
    <source>
        <dbReference type="Proteomes" id="UP000237025"/>
    </source>
</evidence>
<reference evidence="2 3" key="1">
    <citation type="submission" date="2018-02" db="EMBL/GenBank/DDBJ databases">
        <title>Lelliotia aquatilis sp. nov., isolated from drinking water.</title>
        <authorList>
            <person name="Kaempfer P."/>
            <person name="Glaeser S."/>
            <person name="Exner M."/>
            <person name="Doijad S."/>
            <person name="Chakraborty T."/>
        </authorList>
    </citation>
    <scope>NUCLEOTIDE SEQUENCE [LARGE SCALE GENOMIC DNA]</scope>
    <source>
        <strain evidence="2 3">6331-17</strain>
    </source>
</reference>
<accession>A0ABX5A3L9</accession>
<feature type="signal peptide" evidence="1">
    <location>
        <begin position="1"/>
        <end position="22"/>
    </location>
</feature>
<proteinExistence type="predicted"/>
<sequence>MIKSLMRAAAVVPLLLSPDVMAADTAIIKVQAMLIMGSCTPSLDNGGLLDFGGFPVDHLYEDTPSGLDTRNISLHITCSEPVALAFTFQDDRSDTLDGGSADIATYGFGIGKTAGGVNIGHYYLYLVGPDTPVVNNAPARTIFSDNNGADWNLASSSTRASNSGSNLAAFSDTQDFTHPLAVETAEVVLSVHPIVQSRKTLALTDDQPYEGLATISLVYL</sequence>
<organism evidence="2 3">
    <name type="scientific">Lelliottia aquatilis</name>
    <dbReference type="NCBI Taxonomy" id="2080838"/>
    <lineage>
        <taxon>Bacteria</taxon>
        <taxon>Pseudomonadati</taxon>
        <taxon>Pseudomonadota</taxon>
        <taxon>Gammaproteobacteria</taxon>
        <taxon>Enterobacterales</taxon>
        <taxon>Enterobacteriaceae</taxon>
        <taxon>Lelliottia</taxon>
    </lineage>
</organism>
<protein>
    <recommendedName>
        <fullName evidence="4">DUF1120 domain-containing protein</fullName>
    </recommendedName>
</protein>
<evidence type="ECO:0000256" key="1">
    <source>
        <dbReference type="SAM" id="SignalP"/>
    </source>
</evidence>
<dbReference type="EMBL" id="PQVW01000004">
    <property type="protein sequence ID" value="POZ24073.1"/>
    <property type="molecule type" value="Genomic_DNA"/>
</dbReference>
<dbReference type="Pfam" id="PF06551">
    <property type="entry name" value="DUF1120"/>
    <property type="match status" value="1"/>
</dbReference>
<keyword evidence="3" id="KW-1185">Reference proteome</keyword>
<dbReference type="RefSeq" id="WP_103948610.1">
    <property type="nucleotide sequence ID" value="NZ_PQVT01000004.1"/>
</dbReference>
<dbReference type="Proteomes" id="UP000237025">
    <property type="component" value="Unassembled WGS sequence"/>
</dbReference>
<name>A0ABX5A3L9_9ENTR</name>
<dbReference type="InterPro" id="IPR010546">
    <property type="entry name" value="DUF1120"/>
</dbReference>
<gene>
    <name evidence="2" type="ORF">C3712_07615</name>
</gene>